<dbReference type="InterPro" id="IPR011990">
    <property type="entry name" value="TPR-like_helical_dom_sf"/>
</dbReference>
<keyword evidence="1" id="KW-0802">TPR repeat</keyword>
<dbReference type="PANTHER" id="PTHR12558">
    <property type="entry name" value="CELL DIVISION CYCLE 16,23,27"/>
    <property type="match status" value="1"/>
</dbReference>
<dbReference type="Gene3D" id="1.25.40.10">
    <property type="entry name" value="Tetratricopeptide repeat domain"/>
    <property type="match status" value="4"/>
</dbReference>
<dbReference type="Pfam" id="PF00515">
    <property type="entry name" value="TPR_1"/>
    <property type="match status" value="2"/>
</dbReference>
<feature type="repeat" description="TPR" evidence="1">
    <location>
        <begin position="453"/>
        <end position="486"/>
    </location>
</feature>
<dbReference type="PANTHER" id="PTHR12558:SF13">
    <property type="entry name" value="CELL DIVISION CYCLE PROTEIN 27 HOMOLOG"/>
    <property type="match status" value="1"/>
</dbReference>
<protein>
    <submittedName>
        <fullName evidence="2">Uncharacterized protein</fullName>
    </submittedName>
</protein>
<feature type="repeat" description="TPR" evidence="1">
    <location>
        <begin position="655"/>
        <end position="688"/>
    </location>
</feature>
<gene>
    <name evidence="2" type="ORF">CVV64_19960</name>
</gene>
<evidence type="ECO:0000313" key="3">
    <source>
        <dbReference type="Proteomes" id="UP000233256"/>
    </source>
</evidence>
<dbReference type="SUPFAM" id="SSF48452">
    <property type="entry name" value="TPR-like"/>
    <property type="match status" value="2"/>
</dbReference>
<evidence type="ECO:0000256" key="1">
    <source>
        <dbReference type="PROSITE-ProRule" id="PRU00339"/>
    </source>
</evidence>
<dbReference type="PROSITE" id="PS50005">
    <property type="entry name" value="TPR"/>
    <property type="match status" value="7"/>
</dbReference>
<feature type="repeat" description="TPR" evidence="1">
    <location>
        <begin position="723"/>
        <end position="756"/>
    </location>
</feature>
<dbReference type="Pfam" id="PF13181">
    <property type="entry name" value="TPR_8"/>
    <property type="match status" value="2"/>
</dbReference>
<dbReference type="PROSITE" id="PS50293">
    <property type="entry name" value="TPR_REGION"/>
    <property type="match status" value="4"/>
</dbReference>
<name>A0A2N1PIR2_9BACT</name>
<reference evidence="2 3" key="1">
    <citation type="journal article" date="2017" name="ISME J.">
        <title>Potential for microbial H2 and metal transformations associated with novel bacteria and archaea in deep terrestrial subsurface sediments.</title>
        <authorList>
            <person name="Hernsdorf A.W."/>
            <person name="Amano Y."/>
            <person name="Miyakawa K."/>
            <person name="Ise K."/>
            <person name="Suzuki Y."/>
            <person name="Anantharaman K."/>
            <person name="Probst A."/>
            <person name="Burstein D."/>
            <person name="Thomas B.C."/>
            <person name="Banfield J.F."/>
        </authorList>
    </citation>
    <scope>NUCLEOTIDE SEQUENCE [LARGE SCALE GENOMIC DNA]</scope>
    <source>
        <strain evidence="2">HGW-Wallbacteria-1</strain>
    </source>
</reference>
<dbReference type="Pfam" id="PF13432">
    <property type="entry name" value="TPR_16"/>
    <property type="match status" value="1"/>
</dbReference>
<organism evidence="2 3">
    <name type="scientific">Candidatus Wallbacteria bacterium HGW-Wallbacteria-1</name>
    <dbReference type="NCBI Taxonomy" id="2013854"/>
    <lineage>
        <taxon>Bacteria</taxon>
        <taxon>Candidatus Walliibacteriota</taxon>
    </lineage>
</organism>
<dbReference type="EMBL" id="PGXC01000060">
    <property type="protein sequence ID" value="PKK88182.1"/>
    <property type="molecule type" value="Genomic_DNA"/>
</dbReference>
<comment type="caution">
    <text evidence="2">The sequence shown here is derived from an EMBL/GenBank/DDBJ whole genome shotgun (WGS) entry which is preliminary data.</text>
</comment>
<feature type="repeat" description="TPR" evidence="1">
    <location>
        <begin position="621"/>
        <end position="654"/>
    </location>
</feature>
<dbReference type="Proteomes" id="UP000233256">
    <property type="component" value="Unassembled WGS sequence"/>
</dbReference>
<feature type="repeat" description="TPR" evidence="1">
    <location>
        <begin position="689"/>
        <end position="722"/>
    </location>
</feature>
<dbReference type="SMART" id="SM00028">
    <property type="entry name" value="TPR"/>
    <property type="match status" value="10"/>
</dbReference>
<dbReference type="InterPro" id="IPR019734">
    <property type="entry name" value="TPR_rpt"/>
</dbReference>
<sequence>MWCNWNSSTSLTPEVSIFLQRLSRACKIFCLPSVCQLTVNSTGETLNHPMIPFYDKKLLQKLKTSMVSIERGGTSLSGPQGETLSWGVIVSRDGDLIVPTRILVDCCRSLVARLSDGTAHHLDCGSPVTDGPVSRVGSAIPRKKAIPVSMYRSLPRFPVRCQIMPLSAAISPLEQESIVGAVLEPPAENWNHGRALGLRPARSLPRFDAALIWTDDWRIVGAVDFRLQEARPRQLAANEISQSPGVSEYESLFEFETAGLETAGLETAGFENNAGAETSCESEAKSGYGLDSEICAASESVAEAETEADSQIGAEAEAQVGKSGCPKNLRPHFAGNSRPFRIESRNHNLTQDQGVAYCIPAATSRVFGFCKIISFSELHKGPRLQEISQPGKKHVEPRSKVVSLFEFRENQSGRSPRKSMESYMEGLLYLEKGAGERALDCFRMAANKDPFQCNTQFMIGYCLSRLDNHDEALEAYHLALISEPDDRYMVQDGAAYVREYLTEAIETYRKMQEKVSADWSLLFDQGIINERAGFFSESAAAFKLALKLEPTDAETWNRLGMSLFNAGLHDESIAAYEKALEFEPMYPAVYDNLGVVMGRLGRVEEEIGYYRKALELDPGDAIAHYNLGLAQYNQGQFWDAIKSYREAVNLEPDNAATLTNLGLVYDELGMFDEAALRYASAIELDPYLVEPRNNLGVIYENLGRRDEARTAYTEAVQVAPDYPAAHYNLGVLCFEDGEVEKAHDFFRTVVKLEPENPNAHFYLAIIAFKNNDLGTAMKEQTILSSLDPSMARELSTKLLDS</sequence>
<proteinExistence type="predicted"/>
<feature type="repeat" description="TPR" evidence="1">
    <location>
        <begin position="587"/>
        <end position="620"/>
    </location>
</feature>
<evidence type="ECO:0000313" key="2">
    <source>
        <dbReference type="EMBL" id="PKK88182.1"/>
    </source>
</evidence>
<dbReference type="AlphaFoldDB" id="A0A2N1PIR2"/>
<accession>A0A2N1PIR2</accession>
<feature type="repeat" description="TPR" evidence="1">
    <location>
        <begin position="553"/>
        <end position="586"/>
    </location>
</feature>